<evidence type="ECO:0000313" key="23">
    <source>
        <dbReference type="Proteomes" id="UP000654370"/>
    </source>
</evidence>
<dbReference type="SUPFAM" id="SSF55060">
    <property type="entry name" value="GHMP Kinase, C-terminal domain"/>
    <property type="match status" value="1"/>
</dbReference>
<evidence type="ECO:0000256" key="2">
    <source>
        <dbReference type="ARBA" id="ARBA00006495"/>
    </source>
</evidence>
<comment type="catalytic activity">
    <reaction evidence="17">
        <text>(R)-mevalonate + ATP = (R)-5-phosphomevalonate + ADP + H(+)</text>
        <dbReference type="Rhea" id="RHEA:17065"/>
        <dbReference type="ChEBI" id="CHEBI:15378"/>
        <dbReference type="ChEBI" id="CHEBI:30616"/>
        <dbReference type="ChEBI" id="CHEBI:36464"/>
        <dbReference type="ChEBI" id="CHEBI:58146"/>
        <dbReference type="ChEBI" id="CHEBI:456216"/>
        <dbReference type="EC" id="2.7.1.36"/>
    </reaction>
    <physiologicalReaction direction="left-to-right" evidence="17">
        <dbReference type="Rhea" id="RHEA:17066"/>
    </physiologicalReaction>
</comment>
<keyword evidence="23" id="KW-1185">Reference proteome</keyword>
<gene>
    <name evidence="22" type="ORF">INT43_003822</name>
</gene>
<protein>
    <recommendedName>
        <fullName evidence="3 19">Mevalonate kinase</fullName>
        <shortName evidence="19">MK</shortName>
        <ecNumber evidence="3 19">2.7.1.36</ecNumber>
    </recommendedName>
</protein>
<evidence type="ECO:0000259" key="21">
    <source>
        <dbReference type="Pfam" id="PF08544"/>
    </source>
</evidence>
<dbReference type="GO" id="GO:0005524">
    <property type="term" value="F:ATP binding"/>
    <property type="evidence" value="ECO:0007669"/>
    <property type="project" value="UniProtKB-KW"/>
</dbReference>
<evidence type="ECO:0000256" key="9">
    <source>
        <dbReference type="ARBA" id="ARBA00022777"/>
    </source>
</evidence>
<dbReference type="Gene3D" id="3.30.70.890">
    <property type="entry name" value="GHMP kinase, C-terminal domain"/>
    <property type="match status" value="1"/>
</dbReference>
<evidence type="ECO:0000256" key="7">
    <source>
        <dbReference type="ARBA" id="ARBA00022723"/>
    </source>
</evidence>
<evidence type="ECO:0000313" key="22">
    <source>
        <dbReference type="EMBL" id="KAG2180035.1"/>
    </source>
</evidence>
<dbReference type="SUPFAM" id="SSF54211">
    <property type="entry name" value="Ribosomal protein S5 domain 2-like"/>
    <property type="match status" value="1"/>
</dbReference>
<evidence type="ECO:0000259" key="20">
    <source>
        <dbReference type="Pfam" id="PF00288"/>
    </source>
</evidence>
<sequence length="432" mass="47087">MVSLNQTFDGPLLISAPGKVILFGEHAVVYKKTAVAASLGLRSYLYLENRNDDIIHLEFPDVDLNRKWKMSDLPHPLPYKAGHDDSHHPMDMPEDLKQHLLSLINGDDFENDSARERAALAFLYLYLCLVKPGESRGLNICVKSTLPVGAGLGSSASFAVVLSSALLIHFGHIMVPKQVVVEEKVQERSNEREETLAAVNRWAYKAEQVIHGNPSGVDNAVASYGGAKRYTKGEGFSSLQGFTSLRLLLTNTKVPRSTAVLVAGVGAKAKSFPLIMAPIMDSVQAISDECTHLFEKHARGEASKQEILERIEELFDLNHCLLMAMGVSHPSLEQVRTITSKHGMTTKLTGAGGGGCAVTIVRDVLNSKFVDTPQETIDNAVKELTASGFECYETSVGGPGVGVSLLEPEWNAATLCSATRSELEAVKEWRWM</sequence>
<dbReference type="OrthoDB" id="1652964at2759"/>
<dbReference type="PRINTS" id="PR00959">
    <property type="entry name" value="MEVGALKINASE"/>
</dbReference>
<dbReference type="InterPro" id="IPR006204">
    <property type="entry name" value="GHMP_kinase_N_dom"/>
</dbReference>
<evidence type="ECO:0000256" key="10">
    <source>
        <dbReference type="ARBA" id="ARBA00022840"/>
    </source>
</evidence>
<keyword evidence="15 19" id="KW-1207">Sterol metabolism</keyword>
<dbReference type="EMBL" id="JAEPQZ010000006">
    <property type="protein sequence ID" value="KAG2180035.1"/>
    <property type="molecule type" value="Genomic_DNA"/>
</dbReference>
<dbReference type="Pfam" id="PF00288">
    <property type="entry name" value="GHMP_kinases_N"/>
    <property type="match status" value="1"/>
</dbReference>
<evidence type="ECO:0000256" key="11">
    <source>
        <dbReference type="ARBA" id="ARBA00022842"/>
    </source>
</evidence>
<dbReference type="UniPathway" id="UPA00057">
    <property type="reaction ID" value="UER00098"/>
</dbReference>
<proteinExistence type="inferred from homology"/>
<evidence type="ECO:0000256" key="6">
    <source>
        <dbReference type="ARBA" id="ARBA00022679"/>
    </source>
</evidence>
<keyword evidence="6 19" id="KW-0808">Transferase</keyword>
<keyword evidence="8 19" id="KW-0547">Nucleotide-binding</keyword>
<dbReference type="PROSITE" id="PS00627">
    <property type="entry name" value="GHMP_KINASES_ATP"/>
    <property type="match status" value="1"/>
</dbReference>
<comment type="caution">
    <text evidence="22">The sequence shown here is derived from an EMBL/GenBank/DDBJ whole genome shotgun (WGS) entry which is preliminary data.</text>
</comment>
<dbReference type="InterPro" id="IPR006205">
    <property type="entry name" value="Mev_gal_kin"/>
</dbReference>
<evidence type="ECO:0000256" key="13">
    <source>
        <dbReference type="ARBA" id="ARBA00023011"/>
    </source>
</evidence>
<evidence type="ECO:0000256" key="18">
    <source>
        <dbReference type="ARBA" id="ARBA00029438"/>
    </source>
</evidence>
<evidence type="ECO:0000256" key="16">
    <source>
        <dbReference type="ARBA" id="ARBA00023221"/>
    </source>
</evidence>
<dbReference type="InterPro" id="IPR036554">
    <property type="entry name" value="GHMP_kinase_C_sf"/>
</dbReference>
<keyword evidence="9 19" id="KW-0418">Kinase</keyword>
<evidence type="ECO:0000256" key="14">
    <source>
        <dbReference type="ARBA" id="ARBA00023098"/>
    </source>
</evidence>
<evidence type="ECO:0000256" key="5">
    <source>
        <dbReference type="ARBA" id="ARBA00022516"/>
    </source>
</evidence>
<organism evidence="22 23">
    <name type="scientific">Mortierella isabellina</name>
    <name type="common">Filamentous fungus</name>
    <name type="synonym">Umbelopsis isabellina</name>
    <dbReference type="NCBI Taxonomy" id="91625"/>
    <lineage>
        <taxon>Eukaryota</taxon>
        <taxon>Fungi</taxon>
        <taxon>Fungi incertae sedis</taxon>
        <taxon>Mucoromycota</taxon>
        <taxon>Mucoromycotina</taxon>
        <taxon>Umbelopsidomycetes</taxon>
        <taxon>Umbelopsidales</taxon>
        <taxon>Umbelopsidaceae</taxon>
        <taxon>Umbelopsis</taxon>
    </lineage>
</organism>
<name>A0A8H7UEI6_MORIS</name>
<dbReference type="GO" id="GO:0019287">
    <property type="term" value="P:isopentenyl diphosphate biosynthetic process, mevalonate pathway"/>
    <property type="evidence" value="ECO:0007669"/>
    <property type="project" value="UniProtKB-UniPathway"/>
</dbReference>
<dbReference type="Proteomes" id="UP000654370">
    <property type="component" value="Unassembled WGS sequence"/>
</dbReference>
<reference evidence="22" key="1">
    <citation type="submission" date="2020-12" db="EMBL/GenBank/DDBJ databases">
        <title>Metabolic potential, ecology and presence of endohyphal bacteria is reflected in genomic diversity of Mucoromycotina.</title>
        <authorList>
            <person name="Muszewska A."/>
            <person name="Okrasinska A."/>
            <person name="Steczkiewicz K."/>
            <person name="Drgas O."/>
            <person name="Orlowska M."/>
            <person name="Perlinska-Lenart U."/>
            <person name="Aleksandrzak-Piekarczyk T."/>
            <person name="Szatraj K."/>
            <person name="Zielenkiewicz U."/>
            <person name="Pilsyk S."/>
            <person name="Malc E."/>
            <person name="Mieczkowski P."/>
            <person name="Kruszewska J.S."/>
            <person name="Biernat P."/>
            <person name="Pawlowska J."/>
        </authorList>
    </citation>
    <scope>NUCLEOTIDE SEQUENCE</scope>
    <source>
        <strain evidence="22">WA0000067209</strain>
    </source>
</reference>
<dbReference type="Gene3D" id="3.30.230.10">
    <property type="match status" value="1"/>
</dbReference>
<dbReference type="InterPro" id="IPR014721">
    <property type="entry name" value="Ribsml_uS5_D2-typ_fold_subgr"/>
</dbReference>
<dbReference type="EC" id="2.7.1.36" evidence="3 19"/>
<evidence type="ECO:0000256" key="8">
    <source>
        <dbReference type="ARBA" id="ARBA00022741"/>
    </source>
</evidence>
<comment type="similarity">
    <text evidence="2 19">Belongs to the GHMP kinase family. Mevalonate kinase subfamily.</text>
</comment>
<feature type="domain" description="GHMP kinase C-terminal" evidence="21">
    <location>
        <begin position="308"/>
        <end position="362"/>
    </location>
</feature>
<dbReference type="InterPro" id="IPR020568">
    <property type="entry name" value="Ribosomal_Su5_D2-typ_SF"/>
</dbReference>
<evidence type="ECO:0000256" key="12">
    <source>
        <dbReference type="ARBA" id="ARBA00022955"/>
    </source>
</evidence>
<dbReference type="AlphaFoldDB" id="A0A8H7UEI6"/>
<keyword evidence="14 19" id="KW-0443">Lipid metabolism</keyword>
<dbReference type="InterPro" id="IPR006203">
    <property type="entry name" value="GHMP_knse_ATP-bd_CS"/>
</dbReference>
<keyword evidence="11" id="KW-0460">Magnesium</keyword>
<dbReference type="GO" id="GO:0006696">
    <property type="term" value="P:ergosterol biosynthetic process"/>
    <property type="evidence" value="ECO:0007669"/>
    <property type="project" value="TreeGrafter"/>
</dbReference>
<evidence type="ECO:0000256" key="15">
    <source>
        <dbReference type="ARBA" id="ARBA00023166"/>
    </source>
</evidence>
<keyword evidence="13 19" id="KW-0756">Sterol biosynthesis</keyword>
<evidence type="ECO:0000256" key="3">
    <source>
        <dbReference type="ARBA" id="ARBA00012103"/>
    </source>
</evidence>
<dbReference type="InterPro" id="IPR013750">
    <property type="entry name" value="GHMP_kinase_C_dom"/>
</dbReference>
<dbReference type="NCBIfam" id="TIGR00549">
    <property type="entry name" value="mevalon_kin"/>
    <property type="match status" value="1"/>
</dbReference>
<evidence type="ECO:0000256" key="17">
    <source>
        <dbReference type="ARBA" id="ARBA00029310"/>
    </source>
</evidence>
<evidence type="ECO:0000256" key="19">
    <source>
        <dbReference type="RuleBase" id="RU363087"/>
    </source>
</evidence>
<evidence type="ECO:0000256" key="4">
    <source>
        <dbReference type="ARBA" id="ARBA00022490"/>
    </source>
</evidence>
<dbReference type="GO" id="GO:0004496">
    <property type="term" value="F:mevalonate kinase activity"/>
    <property type="evidence" value="ECO:0007669"/>
    <property type="project" value="UniProtKB-EC"/>
</dbReference>
<comment type="function">
    <text evidence="19">Mevalonate kinase; part of the second module of ergosterol biosynthesis pathway that includes the middle steps of the pathway. The second module is carried out in the vacuole and involves the formation of farnesyl diphosphate, which is also an important intermediate in the biosynthesis of ubiquinone, dolichol, heme and prenylated proteins.</text>
</comment>
<dbReference type="FunFam" id="3.30.70.890:FF:000003">
    <property type="entry name" value="Mevalonate kinase"/>
    <property type="match status" value="1"/>
</dbReference>
<comment type="subcellular location">
    <subcellularLocation>
        <location evidence="1 19">Cytoplasm</location>
    </subcellularLocation>
</comment>
<dbReference type="PANTHER" id="PTHR43290:SF2">
    <property type="entry name" value="MEVALONATE KINASE"/>
    <property type="match status" value="1"/>
</dbReference>
<dbReference type="PANTHER" id="PTHR43290">
    <property type="entry name" value="MEVALONATE KINASE"/>
    <property type="match status" value="1"/>
</dbReference>
<keyword evidence="7" id="KW-0479">Metal-binding</keyword>
<feature type="domain" description="GHMP kinase N-terminal" evidence="20">
    <location>
        <begin position="133"/>
        <end position="225"/>
    </location>
</feature>
<evidence type="ECO:0000256" key="1">
    <source>
        <dbReference type="ARBA" id="ARBA00004496"/>
    </source>
</evidence>
<keyword evidence="10 19" id="KW-0067">ATP-binding</keyword>
<keyword evidence="5 19" id="KW-0444">Lipid biosynthesis</keyword>
<keyword evidence="12 19" id="KW-0752">Steroid biosynthesis</keyword>
<dbReference type="Pfam" id="PF08544">
    <property type="entry name" value="GHMP_kinases_C"/>
    <property type="match status" value="1"/>
</dbReference>
<keyword evidence="4 19" id="KW-0963">Cytoplasm</keyword>
<accession>A0A8H7UEI6</accession>
<comment type="pathway">
    <text evidence="18 19">Isoprenoid biosynthesis; isopentenyl diphosphate biosynthesis via mevalonate pathway; isopentenyl diphosphate from (R)-mevalonate: step 1/3.</text>
</comment>
<keyword evidence="16 19" id="KW-0753">Steroid metabolism</keyword>
<dbReference type="GO" id="GO:0005829">
    <property type="term" value="C:cytosol"/>
    <property type="evidence" value="ECO:0007669"/>
    <property type="project" value="TreeGrafter"/>
</dbReference>
<dbReference type="GO" id="GO:0046872">
    <property type="term" value="F:metal ion binding"/>
    <property type="evidence" value="ECO:0007669"/>
    <property type="project" value="UniProtKB-KW"/>
</dbReference>